<dbReference type="InterPro" id="IPR036277">
    <property type="entry name" value="SMC_hinge_sf"/>
</dbReference>
<dbReference type="GO" id="GO:0007059">
    <property type="term" value="P:chromosome segregation"/>
    <property type="evidence" value="ECO:0007669"/>
    <property type="project" value="UniProtKB-ARBA"/>
</dbReference>
<dbReference type="Pfam" id="PF02463">
    <property type="entry name" value="SMC_N"/>
    <property type="match status" value="1"/>
</dbReference>
<gene>
    <name evidence="13" type="ORF">HG535_0H02060</name>
</gene>
<evidence type="ECO:0000256" key="3">
    <source>
        <dbReference type="ARBA" id="ARBA00005597"/>
    </source>
</evidence>
<dbReference type="PIRSF" id="PIRSF005719">
    <property type="entry name" value="SMC"/>
    <property type="match status" value="1"/>
</dbReference>
<dbReference type="SUPFAM" id="SSF57997">
    <property type="entry name" value="Tropomyosin"/>
    <property type="match status" value="1"/>
</dbReference>
<accession>A0A7H9BA40</accession>
<evidence type="ECO:0000313" key="14">
    <source>
        <dbReference type="Proteomes" id="UP000509704"/>
    </source>
</evidence>
<evidence type="ECO:0000256" key="8">
    <source>
        <dbReference type="ARBA" id="ARBA00023242"/>
    </source>
</evidence>
<evidence type="ECO:0000256" key="10">
    <source>
        <dbReference type="PIRNR" id="PIRNR005719"/>
    </source>
</evidence>
<evidence type="ECO:0000256" key="7">
    <source>
        <dbReference type="ARBA" id="ARBA00023054"/>
    </source>
</evidence>
<proteinExistence type="inferred from homology"/>
<dbReference type="InterPro" id="IPR010935">
    <property type="entry name" value="SMC_hinge"/>
</dbReference>
<name>A0A7H9BA40_ZYGMR</name>
<keyword evidence="8 10" id="KW-0539">Nucleus</keyword>
<dbReference type="Gene3D" id="3.30.70.1620">
    <property type="match status" value="1"/>
</dbReference>
<dbReference type="GO" id="GO:0016887">
    <property type="term" value="F:ATP hydrolysis activity"/>
    <property type="evidence" value="ECO:0007669"/>
    <property type="project" value="InterPro"/>
</dbReference>
<dbReference type="GO" id="GO:0008278">
    <property type="term" value="C:cohesin complex"/>
    <property type="evidence" value="ECO:0007669"/>
    <property type="project" value="InterPro"/>
</dbReference>
<dbReference type="OrthoDB" id="5575062at2759"/>
<dbReference type="Gene3D" id="1.20.5.340">
    <property type="match status" value="1"/>
</dbReference>
<comment type="similarity">
    <text evidence="3">Belongs to the SMC family. SMC1 subfamily.</text>
</comment>
<dbReference type="GO" id="GO:0003677">
    <property type="term" value="F:DNA binding"/>
    <property type="evidence" value="ECO:0007669"/>
    <property type="project" value="TreeGrafter"/>
</dbReference>
<dbReference type="Gene3D" id="1.10.287.1490">
    <property type="match status" value="1"/>
</dbReference>
<reference evidence="13 14" key="1">
    <citation type="submission" date="2020-07" db="EMBL/GenBank/DDBJ databases">
        <title>The yeast mating-type switching endonuclease HO is a domesticated member of an unorthodox homing genetic element family.</title>
        <authorList>
            <person name="Coughlan A.Y."/>
            <person name="Lombardi L."/>
            <person name="Braun-Galleani S."/>
            <person name="Martos A.R."/>
            <person name="Galeote V."/>
            <person name="Bigey F."/>
            <person name="Dequin S."/>
            <person name="Byrne K.P."/>
            <person name="Wolfe K.H."/>
        </authorList>
    </citation>
    <scope>NUCLEOTIDE SEQUENCE [LARGE SCALE GENOMIC DNA]</scope>
    <source>
        <strain evidence="13 14">NRRL Y-6702</strain>
    </source>
</reference>
<feature type="domain" description="SMC hinge" evidence="12">
    <location>
        <begin position="526"/>
        <end position="641"/>
    </location>
</feature>
<dbReference type="GeneID" id="59238682"/>
<dbReference type="Gene3D" id="3.40.50.300">
    <property type="entry name" value="P-loop containing nucleotide triphosphate hydrolases"/>
    <property type="match status" value="2"/>
</dbReference>
<dbReference type="EMBL" id="CP058611">
    <property type="protein sequence ID" value="QLG74879.1"/>
    <property type="molecule type" value="Genomic_DNA"/>
</dbReference>
<evidence type="ECO:0000256" key="6">
    <source>
        <dbReference type="ARBA" id="ARBA00022776"/>
    </source>
</evidence>
<dbReference type="Pfam" id="PF06470">
    <property type="entry name" value="SMC_hinge"/>
    <property type="match status" value="1"/>
</dbReference>
<dbReference type="InterPro" id="IPR003395">
    <property type="entry name" value="RecF/RecN/SMC_N"/>
</dbReference>
<dbReference type="SMART" id="SM00968">
    <property type="entry name" value="SMC_hinge"/>
    <property type="match status" value="1"/>
</dbReference>
<evidence type="ECO:0000256" key="2">
    <source>
        <dbReference type="ARBA" id="ARBA00004286"/>
    </source>
</evidence>
<keyword evidence="9" id="KW-0131">Cell cycle</keyword>
<evidence type="ECO:0000256" key="11">
    <source>
        <dbReference type="SAM" id="Coils"/>
    </source>
</evidence>
<keyword evidence="5" id="KW-0132">Cell division</keyword>
<dbReference type="Gene3D" id="1.20.1060.20">
    <property type="match status" value="1"/>
</dbReference>
<dbReference type="RefSeq" id="XP_037146604.1">
    <property type="nucleotide sequence ID" value="XM_037290709.1"/>
</dbReference>
<feature type="coiled-coil region" evidence="11">
    <location>
        <begin position="810"/>
        <end position="942"/>
    </location>
</feature>
<keyword evidence="14" id="KW-1185">Reference proteome</keyword>
<feature type="coiled-coil region" evidence="11">
    <location>
        <begin position="684"/>
        <end position="786"/>
    </location>
</feature>
<dbReference type="AlphaFoldDB" id="A0A7H9BA40"/>
<keyword evidence="7 11" id="KW-0175">Coiled coil</keyword>
<protein>
    <recommendedName>
        <fullName evidence="10">Structural maintenance of chromosomes protein</fullName>
    </recommendedName>
</protein>
<sequence length="1224" mass="140450">MGRLVGLELHNFKSYKGTVQVGFGDSNFTSIIGPNGSGKSNMMDAISFVLGVRSSHLRSNILKDLIYRGVLEEEGSTVSNGENDDNNPQYAHVKAFYLKGNTTVELMRSIAKSGDTTYRMNGKAVNYKKFASFLEDENILIKAKNFLVFQGDVVAIASQSPSDLSNLFEEVSGSIQYKKEYELLKEQVQRLAQSAAESIKNRRRVHGELKTYKEGIHKNQEYSEKLKEKNELEQNLALWQLYHLEQKKSELNNNLREFKTNMKGLKEKIGDEEKNLTRAKSSYTKDNTLVTKQNSYLEVKVKEREKANAQLLPIKLSEKADMRRVANIEKKKESLQKDIERQRFYVNKFENQLKVVTRSKETFEKELSDASGNFDKYTLTEADLKIYKELNEKYLNSGGFDLETKMALLENDKEEVQSDIELVEKRLALSKSRIMDELSEIGERLELQMTELTTSLNEKNASHNEDMKKLKRLQSEIESSSNKEYDLNYKLRETLIKIDDLSAYQRETNKERKLRENVATLKKFFPGVRGLVSDLCQPKKDRYALAVSTILGKNFDSVIVDSLSVAQECIAFLKKQRAGVVSLIPLDTLDAETPVLAIPDNDGCMLTINAINYDQEYERAMQYVCSDSIICDTLTIAQDLKWNKKVKSKLVTLEGSLIHRAGLMTGGISKDSNNRWDREEYQSLMTLKDQLQVEIEEVSNYSRNSSLEARNLEGNLSTLNGEISDLRTQISQLKRSIEENETEIKYHQNLIGKEYEPKQQGLREKVSKINEAISHLSVEKEDLQKTIFESFTSRKGFSIKEFENHSGEMMRQQNKELQELQRQILNIENKLEFEKERLAATEKRLDKTQNDLVKVKSELVSLRSREQTVQKDIQKLEDEVETIRSGIHDLERVLDAKQNDINSTDEILDEQNKNFQLMKKERDDTKDEIEKINLERACLLKNCKISNMSLPVSSVIGIQALPIDSIDENAIEIANEIRIGFETLPEKYKESNADRVQRELENSIKEIQVTLSELQPNSNATDRFTEAQVKFESIDHETERLKNEERKVLAQFLKVKKKRKQLFESAFEYVSDHIDPIYRELTRNPNSTSELTGGSASLTLEDEDEPFNAGIKYHATPPLKRFKDMEYLSGGEKTVAALALLFTINSYQPSPFFVLDEVDAALDTANVERIATYIRRHGNSDLQFIVISLKNTMFEKSDALVGVYREQQMNTSRIVTLNLENYAS</sequence>
<keyword evidence="4" id="KW-0158">Chromosome</keyword>
<feature type="coiled-coil region" evidence="11">
    <location>
        <begin position="456"/>
        <end position="483"/>
    </location>
</feature>
<dbReference type="GO" id="GO:0005634">
    <property type="term" value="C:nucleus"/>
    <property type="evidence" value="ECO:0007669"/>
    <property type="project" value="UniProtKB-SubCell"/>
</dbReference>
<dbReference type="KEGG" id="zmk:HG535_0H02060"/>
<evidence type="ECO:0000256" key="1">
    <source>
        <dbReference type="ARBA" id="ARBA00004123"/>
    </source>
</evidence>
<comment type="subcellular location">
    <subcellularLocation>
        <location evidence="2">Chromosome</location>
    </subcellularLocation>
    <subcellularLocation>
        <location evidence="1 10">Nucleus</location>
    </subcellularLocation>
</comment>
<evidence type="ECO:0000256" key="4">
    <source>
        <dbReference type="ARBA" id="ARBA00022454"/>
    </source>
</evidence>
<dbReference type="InterPro" id="IPR027417">
    <property type="entry name" value="P-loop_NTPase"/>
</dbReference>
<dbReference type="PANTHER" id="PTHR18937">
    <property type="entry name" value="STRUCTURAL MAINTENANCE OF CHROMOSOMES SMC FAMILY MEMBER"/>
    <property type="match status" value="1"/>
</dbReference>
<organism evidence="13 14">
    <name type="scientific">Zygotorulaspora mrakii</name>
    <name type="common">Zygosaccharomyces mrakii</name>
    <dbReference type="NCBI Taxonomy" id="42260"/>
    <lineage>
        <taxon>Eukaryota</taxon>
        <taxon>Fungi</taxon>
        <taxon>Dikarya</taxon>
        <taxon>Ascomycota</taxon>
        <taxon>Saccharomycotina</taxon>
        <taxon>Saccharomycetes</taxon>
        <taxon>Saccharomycetales</taxon>
        <taxon>Saccharomycetaceae</taxon>
        <taxon>Zygotorulaspora</taxon>
    </lineage>
</organism>
<dbReference type="PANTHER" id="PTHR18937:SF12">
    <property type="entry name" value="STRUCTURAL MAINTENANCE OF CHROMOSOMES PROTEIN"/>
    <property type="match status" value="1"/>
</dbReference>
<dbReference type="InterPro" id="IPR024704">
    <property type="entry name" value="SMC"/>
</dbReference>
<dbReference type="Proteomes" id="UP000509704">
    <property type="component" value="Chromosome 8"/>
</dbReference>
<evidence type="ECO:0000256" key="5">
    <source>
        <dbReference type="ARBA" id="ARBA00022618"/>
    </source>
</evidence>
<dbReference type="SUPFAM" id="SSF75553">
    <property type="entry name" value="Smc hinge domain"/>
    <property type="match status" value="1"/>
</dbReference>
<dbReference type="GO" id="GO:0007062">
    <property type="term" value="P:sister chromatid cohesion"/>
    <property type="evidence" value="ECO:0007669"/>
    <property type="project" value="InterPro"/>
</dbReference>
<evidence type="ECO:0000313" key="13">
    <source>
        <dbReference type="EMBL" id="QLG74879.1"/>
    </source>
</evidence>
<dbReference type="GO" id="GO:0051301">
    <property type="term" value="P:cell division"/>
    <property type="evidence" value="ECO:0007669"/>
    <property type="project" value="UniProtKB-KW"/>
</dbReference>
<dbReference type="GO" id="GO:0005524">
    <property type="term" value="F:ATP binding"/>
    <property type="evidence" value="ECO:0007669"/>
    <property type="project" value="InterPro"/>
</dbReference>
<feature type="coiled-coil region" evidence="11">
    <location>
        <begin position="241"/>
        <end position="282"/>
    </location>
</feature>
<dbReference type="InterPro" id="IPR028468">
    <property type="entry name" value="Smc1_ABC"/>
</dbReference>
<keyword evidence="6" id="KW-0498">Mitosis</keyword>
<evidence type="ECO:0000256" key="9">
    <source>
        <dbReference type="ARBA" id="ARBA00023306"/>
    </source>
</evidence>
<dbReference type="CDD" id="cd03275">
    <property type="entry name" value="ABC_SMC1_euk"/>
    <property type="match status" value="2"/>
</dbReference>
<dbReference type="SUPFAM" id="SSF52540">
    <property type="entry name" value="P-loop containing nucleoside triphosphate hydrolases"/>
    <property type="match status" value="1"/>
</dbReference>
<feature type="coiled-coil region" evidence="11">
    <location>
        <begin position="174"/>
        <end position="201"/>
    </location>
</feature>
<evidence type="ECO:0000259" key="12">
    <source>
        <dbReference type="SMART" id="SM00968"/>
    </source>
</evidence>